<feature type="domain" description="AAA+ ATPase" evidence="2">
    <location>
        <begin position="109"/>
        <end position="241"/>
    </location>
</feature>
<reference evidence="3" key="1">
    <citation type="submission" date="2023-11" db="EMBL/GenBank/DDBJ databases">
        <authorList>
            <person name="De Vega J J."/>
            <person name="De Vega J J."/>
        </authorList>
    </citation>
    <scope>NUCLEOTIDE SEQUENCE</scope>
</reference>
<dbReference type="InterPro" id="IPR003959">
    <property type="entry name" value="ATPase_AAA_core"/>
</dbReference>
<name>A0AAD2HPX9_9AGAR</name>
<dbReference type="AlphaFoldDB" id="A0AAD2HPX9"/>
<sequence>MTTTTPMNTASASSSQSPETSHVEKVIEGMEPEGWVDFSADADHDQSRRCSPPPRHTTLSTFADDRKEALPVNHAWDNIRGVDAAKTVLLEAIILPLKFPSLFANSRRRCCSVLLYGASGAGKSALALAAADKAGVPLVCAGPADLATPDAIQKVFLRAREHKPAVLLLKDVDRIWSGLPEGQNRSHESLLQLRTELLVQMDSFSARNVGLCIVGSTTLPWNLDGPIRKRFHHRLYIPRPDEVAKERSHERLPLERVHSSEGSGVSPALTESFSSHEQLKRSVQEAKSTIDQESLSTENRLLNEMRLSSGVLSEQVHSKYETWTTDFGECCPEVSLSQRPLTQASESRYSRRRMIGIMPSKGFFSLLVP</sequence>
<comment type="caution">
    <text evidence="3">The sequence shown here is derived from an EMBL/GenBank/DDBJ whole genome shotgun (WGS) entry which is preliminary data.</text>
</comment>
<feature type="compositionally biased region" description="Basic and acidic residues" evidence="1">
    <location>
        <begin position="277"/>
        <end position="290"/>
    </location>
</feature>
<dbReference type="GO" id="GO:0016887">
    <property type="term" value="F:ATP hydrolysis activity"/>
    <property type="evidence" value="ECO:0007669"/>
    <property type="project" value="InterPro"/>
</dbReference>
<dbReference type="PANTHER" id="PTHR23074">
    <property type="entry name" value="AAA DOMAIN-CONTAINING"/>
    <property type="match status" value="1"/>
</dbReference>
<protein>
    <recommendedName>
        <fullName evidence="2">AAA+ ATPase domain-containing protein</fullName>
    </recommendedName>
</protein>
<feature type="region of interest" description="Disordered" evidence="1">
    <location>
        <begin position="1"/>
        <end position="24"/>
    </location>
</feature>
<dbReference type="SUPFAM" id="SSF52540">
    <property type="entry name" value="P-loop containing nucleoside triphosphate hydrolases"/>
    <property type="match status" value="1"/>
</dbReference>
<dbReference type="PANTHER" id="PTHR23074:SF83">
    <property type="entry name" value="VACUOLAR PROTEIN SORTING-ASSOCIATED PROTEIN 4A"/>
    <property type="match status" value="1"/>
</dbReference>
<evidence type="ECO:0000313" key="3">
    <source>
        <dbReference type="EMBL" id="CAK5278703.1"/>
    </source>
</evidence>
<dbReference type="InterPro" id="IPR003593">
    <property type="entry name" value="AAA+_ATPase"/>
</dbReference>
<dbReference type="GO" id="GO:0005524">
    <property type="term" value="F:ATP binding"/>
    <property type="evidence" value="ECO:0007669"/>
    <property type="project" value="InterPro"/>
</dbReference>
<accession>A0AAD2HPX9</accession>
<dbReference type="InterPro" id="IPR027417">
    <property type="entry name" value="P-loop_NTPase"/>
</dbReference>
<dbReference type="Proteomes" id="UP001295794">
    <property type="component" value="Unassembled WGS sequence"/>
</dbReference>
<gene>
    <name evidence="3" type="ORF">MYCIT1_LOCUS28211</name>
</gene>
<evidence type="ECO:0000256" key="1">
    <source>
        <dbReference type="SAM" id="MobiDB-lite"/>
    </source>
</evidence>
<feature type="compositionally biased region" description="Basic and acidic residues" evidence="1">
    <location>
        <begin position="247"/>
        <end position="259"/>
    </location>
</feature>
<dbReference type="EMBL" id="CAVNYO010000424">
    <property type="protein sequence ID" value="CAK5278703.1"/>
    <property type="molecule type" value="Genomic_DNA"/>
</dbReference>
<evidence type="ECO:0000313" key="4">
    <source>
        <dbReference type="Proteomes" id="UP001295794"/>
    </source>
</evidence>
<proteinExistence type="predicted"/>
<dbReference type="Gene3D" id="3.40.50.300">
    <property type="entry name" value="P-loop containing nucleotide triphosphate hydrolases"/>
    <property type="match status" value="1"/>
</dbReference>
<dbReference type="SMART" id="SM00382">
    <property type="entry name" value="AAA"/>
    <property type="match status" value="1"/>
</dbReference>
<evidence type="ECO:0000259" key="2">
    <source>
        <dbReference type="SMART" id="SM00382"/>
    </source>
</evidence>
<dbReference type="Pfam" id="PF00004">
    <property type="entry name" value="AAA"/>
    <property type="match status" value="1"/>
</dbReference>
<dbReference type="InterPro" id="IPR050304">
    <property type="entry name" value="MT-severing_AAA_ATPase"/>
</dbReference>
<feature type="region of interest" description="Disordered" evidence="1">
    <location>
        <begin position="247"/>
        <end position="295"/>
    </location>
</feature>
<keyword evidence="4" id="KW-1185">Reference proteome</keyword>
<organism evidence="3 4">
    <name type="scientific">Mycena citricolor</name>
    <dbReference type="NCBI Taxonomy" id="2018698"/>
    <lineage>
        <taxon>Eukaryota</taxon>
        <taxon>Fungi</taxon>
        <taxon>Dikarya</taxon>
        <taxon>Basidiomycota</taxon>
        <taxon>Agaricomycotina</taxon>
        <taxon>Agaricomycetes</taxon>
        <taxon>Agaricomycetidae</taxon>
        <taxon>Agaricales</taxon>
        <taxon>Marasmiineae</taxon>
        <taxon>Mycenaceae</taxon>
        <taxon>Mycena</taxon>
    </lineage>
</organism>